<feature type="non-terminal residue" evidence="12">
    <location>
        <position position="1"/>
    </location>
</feature>
<keyword evidence="8" id="KW-0238">DNA-binding</keyword>
<dbReference type="GO" id="GO:0016818">
    <property type="term" value="F:hydrolase activity, acting on acid anhydrides, in phosphorus-containing anhydrides"/>
    <property type="evidence" value="ECO:0007669"/>
    <property type="project" value="InterPro"/>
</dbReference>
<dbReference type="InterPro" id="IPR010614">
    <property type="entry name" value="RAD3-like_helicase_DEAD"/>
</dbReference>
<dbReference type="GO" id="GO:0006139">
    <property type="term" value="P:nucleobase-containing compound metabolic process"/>
    <property type="evidence" value="ECO:0007669"/>
    <property type="project" value="InterPro"/>
</dbReference>
<evidence type="ECO:0000256" key="1">
    <source>
        <dbReference type="ARBA" id="ARBA00022723"/>
    </source>
</evidence>
<reference evidence="12 13" key="1">
    <citation type="submission" date="2019-03" db="EMBL/GenBank/DDBJ databases">
        <title>Metabolic potential of uncultured bacteria and archaea associated with petroleum seepage in deep-sea sediments.</title>
        <authorList>
            <person name="Dong X."/>
            <person name="Hubert C."/>
        </authorList>
    </citation>
    <scope>NUCLEOTIDE SEQUENCE [LARGE SCALE GENOMIC DNA]</scope>
    <source>
        <strain evidence="12">E29_bin28</strain>
    </source>
</reference>
<dbReference type="InterPro" id="IPR006555">
    <property type="entry name" value="ATP-dep_Helicase_C"/>
</dbReference>
<evidence type="ECO:0000256" key="10">
    <source>
        <dbReference type="ARBA" id="ARBA00038058"/>
    </source>
</evidence>
<keyword evidence="5" id="KW-0067">ATP-binding</keyword>
<keyword evidence="1" id="KW-0479">Metal-binding</keyword>
<keyword evidence="3" id="KW-0378">Hydrolase</keyword>
<dbReference type="AlphaFoldDB" id="A0A523YQ36"/>
<organism evidence="12 13">
    <name type="scientific">Aerophobetes bacterium</name>
    <dbReference type="NCBI Taxonomy" id="2030807"/>
    <lineage>
        <taxon>Bacteria</taxon>
        <taxon>Candidatus Aerophobota</taxon>
    </lineage>
</organism>
<keyword evidence="6" id="KW-0408">Iron</keyword>
<dbReference type="FunFam" id="3.40.50.300:FF:000437">
    <property type="entry name" value="ATP-dependent DNA helicase DinG"/>
    <property type="match status" value="1"/>
</dbReference>
<dbReference type="SMART" id="SM00491">
    <property type="entry name" value="HELICc2"/>
    <property type="match status" value="1"/>
</dbReference>
<dbReference type="PANTHER" id="PTHR11472:SF34">
    <property type="entry name" value="REGULATOR OF TELOMERE ELONGATION HELICASE 1"/>
    <property type="match status" value="1"/>
</dbReference>
<comment type="caution">
    <text evidence="12">The sequence shown here is derived from an EMBL/GenBank/DDBJ whole genome shotgun (WGS) entry which is preliminary data.</text>
</comment>
<name>A0A523YQ36_UNCAE</name>
<dbReference type="EMBL" id="SOIJ01000090">
    <property type="protein sequence ID" value="TET93604.1"/>
    <property type="molecule type" value="Genomic_DNA"/>
</dbReference>
<evidence type="ECO:0000256" key="8">
    <source>
        <dbReference type="ARBA" id="ARBA00023125"/>
    </source>
</evidence>
<comment type="similarity">
    <text evidence="10">Belongs to the helicase family. DinG subfamily.</text>
</comment>
<dbReference type="InterPro" id="IPR045028">
    <property type="entry name" value="DinG/Rad3-like"/>
</dbReference>
<dbReference type="Pfam" id="PF06733">
    <property type="entry name" value="DEAD_2"/>
    <property type="match status" value="1"/>
</dbReference>
<keyword evidence="7" id="KW-0411">Iron-sulfur</keyword>
<evidence type="ECO:0000256" key="9">
    <source>
        <dbReference type="ARBA" id="ARBA00023235"/>
    </source>
</evidence>
<evidence type="ECO:0000259" key="11">
    <source>
        <dbReference type="PROSITE" id="PS51193"/>
    </source>
</evidence>
<dbReference type="GO" id="GO:0005524">
    <property type="term" value="F:ATP binding"/>
    <property type="evidence" value="ECO:0007669"/>
    <property type="project" value="UniProtKB-KW"/>
</dbReference>
<keyword evidence="4 12" id="KW-0347">Helicase</keyword>
<dbReference type="Pfam" id="PF13307">
    <property type="entry name" value="Helicase_C_2"/>
    <property type="match status" value="1"/>
</dbReference>
<protein>
    <submittedName>
        <fullName evidence="12">Helicase c2</fullName>
    </submittedName>
</protein>
<dbReference type="GO" id="GO:0046872">
    <property type="term" value="F:metal ion binding"/>
    <property type="evidence" value="ECO:0007669"/>
    <property type="project" value="UniProtKB-KW"/>
</dbReference>
<accession>A0A523YQ36</accession>
<dbReference type="Gene3D" id="3.40.50.300">
    <property type="entry name" value="P-loop containing nucleotide triphosphate hydrolases"/>
    <property type="match status" value="2"/>
</dbReference>
<evidence type="ECO:0000313" key="12">
    <source>
        <dbReference type="EMBL" id="TET93604.1"/>
    </source>
</evidence>
<keyword evidence="2" id="KW-0547">Nucleotide-binding</keyword>
<proteinExistence type="inferred from homology"/>
<dbReference type="InterPro" id="IPR014013">
    <property type="entry name" value="Helic_SF1/SF2_ATP-bd_DinG/Rad3"/>
</dbReference>
<dbReference type="Proteomes" id="UP000316925">
    <property type="component" value="Unassembled WGS sequence"/>
</dbReference>
<feature type="domain" description="Helicase ATP-binding" evidence="11">
    <location>
        <begin position="1"/>
        <end position="156"/>
    </location>
</feature>
<dbReference type="GO" id="GO:0003677">
    <property type="term" value="F:DNA binding"/>
    <property type="evidence" value="ECO:0007669"/>
    <property type="project" value="UniProtKB-KW"/>
</dbReference>
<evidence type="ECO:0000256" key="7">
    <source>
        <dbReference type="ARBA" id="ARBA00023014"/>
    </source>
</evidence>
<evidence type="ECO:0000256" key="2">
    <source>
        <dbReference type="ARBA" id="ARBA00022741"/>
    </source>
</evidence>
<dbReference type="PANTHER" id="PTHR11472">
    <property type="entry name" value="DNA REPAIR DEAD HELICASE RAD3/XP-D SUBFAMILY MEMBER"/>
    <property type="match status" value="1"/>
</dbReference>
<dbReference type="SUPFAM" id="SSF52540">
    <property type="entry name" value="P-loop containing nucleoside triphosphate hydrolases"/>
    <property type="match status" value="1"/>
</dbReference>
<evidence type="ECO:0000313" key="13">
    <source>
        <dbReference type="Proteomes" id="UP000316925"/>
    </source>
</evidence>
<dbReference type="GO" id="GO:0051536">
    <property type="term" value="F:iron-sulfur cluster binding"/>
    <property type="evidence" value="ECO:0007669"/>
    <property type="project" value="UniProtKB-KW"/>
</dbReference>
<evidence type="ECO:0000256" key="4">
    <source>
        <dbReference type="ARBA" id="ARBA00022806"/>
    </source>
</evidence>
<dbReference type="PROSITE" id="PS51193">
    <property type="entry name" value="HELICASE_ATP_BIND_2"/>
    <property type="match status" value="1"/>
</dbReference>
<dbReference type="GO" id="GO:0003678">
    <property type="term" value="F:DNA helicase activity"/>
    <property type="evidence" value="ECO:0007669"/>
    <property type="project" value="InterPro"/>
</dbReference>
<sequence length="538" mass="62151">ARVYELLDTEKEVKELEKIFRAKPYLERGLKSELDFAPSPKVWERVCREVDLCLGKECPHQRSCYYTEARKEAYRSQVLVVNHHLFFAHLTSGEKILPPFEAVVFDEAHNLEEVAANSLGIEISHLRIRVLLNSICNPRSQKGLVFRLTNLKGQERDFLAKMVEEVKIANDNFFSELKTKFKNENIKQRIRTPQFLVNLLDVPLSNLISELSLLQDKEEDEEKKLEISSYLLRCQETKTNLSKIIGQEERDYVYWVEFSPTRKAVRGALRATPVNVAEELKLRVFQRIKLAVLTSATLSANRSFNYIRERLGFEEGEELLLDSSFDYSRQVLLYIPSHMPDPWRQATLFSLRATEKIKKLLAVIKGYTFVLFTSFQMLDEVYELLKEDVTTLKILRQGDMPRYLLLEEFKKKEGSVLLGTSSFWQGVDVPGKALQCVIITKLPFSVPNEPVVEAKMEFLQAQNKNPFLHYQLPQAIILLKQGFGRLIRSQEDKGVVAILDPRLKSRSYGKMFLNSLPQCEITSSLSKVKEFMKANPMP</sequence>
<gene>
    <name evidence="12" type="ORF">E3J33_01550</name>
</gene>
<dbReference type="InterPro" id="IPR027417">
    <property type="entry name" value="P-loop_NTPase"/>
</dbReference>
<evidence type="ECO:0000256" key="5">
    <source>
        <dbReference type="ARBA" id="ARBA00022840"/>
    </source>
</evidence>
<evidence type="ECO:0000256" key="6">
    <source>
        <dbReference type="ARBA" id="ARBA00023004"/>
    </source>
</evidence>
<evidence type="ECO:0000256" key="3">
    <source>
        <dbReference type="ARBA" id="ARBA00022801"/>
    </source>
</evidence>
<keyword evidence="9" id="KW-0413">Isomerase</keyword>